<dbReference type="PIRSF" id="PIRSF006402">
    <property type="entry name" value="UCP006402_thioredoxin"/>
    <property type="match status" value="1"/>
</dbReference>
<evidence type="ECO:0000313" key="2">
    <source>
        <dbReference type="EMBL" id="RFF30142.1"/>
    </source>
</evidence>
<protein>
    <submittedName>
        <fullName evidence="2">Thioredoxin domain-containing protein</fullName>
    </submittedName>
</protein>
<dbReference type="GO" id="GO:0005975">
    <property type="term" value="P:carbohydrate metabolic process"/>
    <property type="evidence" value="ECO:0007669"/>
    <property type="project" value="InterPro"/>
</dbReference>
<dbReference type="OrthoDB" id="9762614at2"/>
<dbReference type="SUPFAM" id="SSF48208">
    <property type="entry name" value="Six-hairpin glycosidases"/>
    <property type="match status" value="1"/>
</dbReference>
<dbReference type="AlphaFoldDB" id="A0A3E1K7X6"/>
<dbReference type="EMBL" id="QUZK01000037">
    <property type="protein sequence ID" value="RFF30142.1"/>
    <property type="molecule type" value="Genomic_DNA"/>
</dbReference>
<dbReference type="Pfam" id="PF03190">
    <property type="entry name" value="Thioredox_DsbH"/>
    <property type="match status" value="1"/>
</dbReference>
<dbReference type="CDD" id="cd02955">
    <property type="entry name" value="SSP411"/>
    <property type="match status" value="1"/>
</dbReference>
<proteinExistence type="predicted"/>
<evidence type="ECO:0000313" key="3">
    <source>
        <dbReference type="Proteomes" id="UP000260351"/>
    </source>
</evidence>
<dbReference type="Proteomes" id="UP000260351">
    <property type="component" value="Unassembled WGS sequence"/>
</dbReference>
<reference evidence="2 3" key="1">
    <citation type="submission" date="2018-08" db="EMBL/GenBank/DDBJ databases">
        <title>Wenzhouxiangella salilacus sp. nov., a novel bacterium isolated from a saline lake in Xinjiang Province, China.</title>
        <authorList>
            <person name="Han S."/>
        </authorList>
    </citation>
    <scope>NUCLEOTIDE SEQUENCE [LARGE SCALE GENOMIC DNA]</scope>
    <source>
        <strain evidence="2 3">XDB06</strain>
    </source>
</reference>
<keyword evidence="3" id="KW-1185">Reference proteome</keyword>
<dbReference type="PANTHER" id="PTHR42899:SF1">
    <property type="entry name" value="SPERMATOGENESIS-ASSOCIATED PROTEIN 20"/>
    <property type="match status" value="1"/>
</dbReference>
<sequence length="682" mass="75705">MTNEATENRLGEALSPYLLQHADNPVAWQPWDREALAMARTLDRPILLSIGYSACHWCHVMAHESFENDEIAERMNAFFVNIKVDREERPDLDRIYQLAHQLLTGRGGGWPLTVFLDPASHAPFFAGTYFPPEPRHGMIAFGDLLERIHQVWSTRREELRQQHLQVQEALQAVATPRPGGEADLESALESLTAEAGARFDRDNGGFGGGPKFPQAPLLAALAEIEGEHPAQMLGDTLTAMARHGLHDQLGGGFFRYCVDAVWEIPHFEKMLSDNALLLGLYARAARRWQRRDFQAVCERLVEWLEREMSLESGGFAASLDADNKDGEGAWYVWTRKEVAERLTSDEQELFSARFGLDGPPNFESEYWHLVIARSRGELVREDLSEAEIDRRLESARKRLLEARQERPAPGRDDKMLANWNGLMIENLAVAGRLLGREDWLEGAAKALDSVAVNLFGQEPPRAVWRGGRSAQTALLDEHASVLAACLELLAWRFEVRWLNLARRIGRRIVGQFADETSGALYLTPRDYESLLTRPLAHADDATPAGAGLAVVGLARLGHLCGDPALVDAAHKAVDAARGDIERSAMAHATLVRAWNSLEHPRPQVLLAGPDDPVAEWHRKLAATDRFDVYRLGGDLPPDDLPESLRPLAGKREAVAMACLGQRCLPPVESLKALESQLASAGG</sequence>
<dbReference type="PANTHER" id="PTHR42899">
    <property type="entry name" value="SPERMATOGENESIS-ASSOCIATED PROTEIN 20"/>
    <property type="match status" value="1"/>
</dbReference>
<dbReference type="SUPFAM" id="SSF52833">
    <property type="entry name" value="Thioredoxin-like"/>
    <property type="match status" value="1"/>
</dbReference>
<evidence type="ECO:0000259" key="1">
    <source>
        <dbReference type="Pfam" id="PF03190"/>
    </source>
</evidence>
<feature type="domain" description="Spermatogenesis-associated protein 20-like TRX" evidence="1">
    <location>
        <begin position="7"/>
        <end position="171"/>
    </location>
</feature>
<comment type="caution">
    <text evidence="2">The sequence shown here is derived from an EMBL/GenBank/DDBJ whole genome shotgun (WGS) entry which is preliminary data.</text>
</comment>
<accession>A0A3E1K7X6</accession>
<dbReference type="InterPro" id="IPR024705">
    <property type="entry name" value="Ssp411"/>
</dbReference>
<dbReference type="InterPro" id="IPR008928">
    <property type="entry name" value="6-hairpin_glycosidase_sf"/>
</dbReference>
<organism evidence="2 3">
    <name type="scientific">Wenzhouxiangella sediminis</name>
    <dbReference type="NCBI Taxonomy" id="1792836"/>
    <lineage>
        <taxon>Bacteria</taxon>
        <taxon>Pseudomonadati</taxon>
        <taxon>Pseudomonadota</taxon>
        <taxon>Gammaproteobacteria</taxon>
        <taxon>Chromatiales</taxon>
        <taxon>Wenzhouxiangellaceae</taxon>
        <taxon>Wenzhouxiangella</taxon>
    </lineage>
</organism>
<dbReference type="InterPro" id="IPR004879">
    <property type="entry name" value="Ssp411-like_TRX"/>
</dbReference>
<dbReference type="InterPro" id="IPR036249">
    <property type="entry name" value="Thioredoxin-like_sf"/>
</dbReference>
<dbReference type="Gene3D" id="3.40.30.10">
    <property type="entry name" value="Glutaredoxin"/>
    <property type="match status" value="1"/>
</dbReference>
<gene>
    <name evidence="2" type="ORF">DZC52_08665</name>
</gene>
<name>A0A3E1K7X6_9GAMM</name>
<dbReference type="RefSeq" id="WP_116650743.1">
    <property type="nucleotide sequence ID" value="NZ_QUZK01000037.1"/>
</dbReference>